<dbReference type="InterPro" id="IPR002316">
    <property type="entry name" value="Pro-tRNA-ligase_IIa"/>
</dbReference>
<keyword evidence="3 11" id="KW-0436">Ligase</keyword>
<evidence type="ECO:0000259" key="10">
    <source>
        <dbReference type="PROSITE" id="PS50862"/>
    </source>
</evidence>
<protein>
    <recommendedName>
        <fullName evidence="2">Proline--tRNA ligase</fullName>
        <ecNumber evidence="1">6.1.1.15</ecNumber>
    </recommendedName>
    <alternativeName>
        <fullName evidence="8">Prolyl-tRNA synthetase</fullName>
    </alternativeName>
</protein>
<dbReference type="InterPro" id="IPR004154">
    <property type="entry name" value="Anticodon-bd"/>
</dbReference>
<dbReference type="InterPro" id="IPR006195">
    <property type="entry name" value="aa-tRNA-synth_II"/>
</dbReference>
<evidence type="ECO:0000256" key="2">
    <source>
        <dbReference type="ARBA" id="ARBA00019110"/>
    </source>
</evidence>
<dbReference type="GO" id="GO:0004827">
    <property type="term" value="F:proline-tRNA ligase activity"/>
    <property type="evidence" value="ECO:0007669"/>
    <property type="project" value="UniProtKB-EC"/>
</dbReference>
<dbReference type="FunFam" id="3.30.930.10:FF:000037">
    <property type="entry name" value="Proline--tRNA ligase"/>
    <property type="match status" value="1"/>
</dbReference>
<dbReference type="HAMAP" id="MF_01571">
    <property type="entry name" value="Pro_tRNA_synth_type3"/>
    <property type="match status" value="1"/>
</dbReference>
<dbReference type="PANTHER" id="PTHR43382">
    <property type="entry name" value="PROLYL-TRNA SYNTHETASE"/>
    <property type="match status" value="1"/>
</dbReference>
<evidence type="ECO:0000256" key="1">
    <source>
        <dbReference type="ARBA" id="ARBA00012831"/>
    </source>
</evidence>
<reference evidence="11" key="2">
    <citation type="journal article" date="2014" name="ISME J.">
        <title>Microbial stratification in low pH oxic and suboxic macroscopic growths along an acid mine drainage.</title>
        <authorList>
            <person name="Mendez-Garcia C."/>
            <person name="Mesa V."/>
            <person name="Sprenger R.R."/>
            <person name="Richter M."/>
            <person name="Diez M.S."/>
            <person name="Solano J."/>
            <person name="Bargiela R."/>
            <person name="Golyshina O.V."/>
            <person name="Manteca A."/>
            <person name="Ramos J.L."/>
            <person name="Gallego J.R."/>
            <person name="Llorente I."/>
            <person name="Martins Dos Santos V.A."/>
            <person name="Jensen O.N."/>
            <person name="Pelaez A.I."/>
            <person name="Sanchez J."/>
            <person name="Ferrer M."/>
        </authorList>
    </citation>
    <scope>NUCLEOTIDE SEQUENCE</scope>
</reference>
<dbReference type="PANTHER" id="PTHR43382:SF2">
    <property type="entry name" value="BIFUNCTIONAL GLUTAMATE_PROLINE--TRNA LIGASE"/>
    <property type="match status" value="1"/>
</dbReference>
<dbReference type="PROSITE" id="PS50862">
    <property type="entry name" value="AA_TRNA_LIGASE_II"/>
    <property type="match status" value="1"/>
</dbReference>
<dbReference type="InterPro" id="IPR002314">
    <property type="entry name" value="aa-tRNA-synt_IIb"/>
</dbReference>
<dbReference type="EMBL" id="AUZZ01006671">
    <property type="protein sequence ID" value="EQD45621.1"/>
    <property type="molecule type" value="Genomic_DNA"/>
</dbReference>
<comment type="catalytic activity">
    <reaction evidence="9">
        <text>tRNA(Pro) + L-proline + ATP = L-prolyl-tRNA(Pro) + AMP + diphosphate</text>
        <dbReference type="Rhea" id="RHEA:14305"/>
        <dbReference type="Rhea" id="RHEA-COMP:9700"/>
        <dbReference type="Rhea" id="RHEA-COMP:9702"/>
        <dbReference type="ChEBI" id="CHEBI:30616"/>
        <dbReference type="ChEBI" id="CHEBI:33019"/>
        <dbReference type="ChEBI" id="CHEBI:60039"/>
        <dbReference type="ChEBI" id="CHEBI:78442"/>
        <dbReference type="ChEBI" id="CHEBI:78532"/>
        <dbReference type="ChEBI" id="CHEBI:456215"/>
        <dbReference type="EC" id="6.1.1.15"/>
    </reaction>
</comment>
<organism evidence="11">
    <name type="scientific">mine drainage metagenome</name>
    <dbReference type="NCBI Taxonomy" id="410659"/>
    <lineage>
        <taxon>unclassified sequences</taxon>
        <taxon>metagenomes</taxon>
        <taxon>ecological metagenomes</taxon>
    </lineage>
</organism>
<dbReference type="PRINTS" id="PR01046">
    <property type="entry name" value="TRNASYNTHPRO"/>
</dbReference>
<dbReference type="FunFam" id="3.40.50.800:FF:000005">
    <property type="entry name" value="bifunctional glutamate/proline--tRNA ligase"/>
    <property type="match status" value="1"/>
</dbReference>
<evidence type="ECO:0000313" key="11">
    <source>
        <dbReference type="EMBL" id="EQD45621.1"/>
    </source>
</evidence>
<dbReference type="GO" id="GO:0005737">
    <property type="term" value="C:cytoplasm"/>
    <property type="evidence" value="ECO:0007669"/>
    <property type="project" value="InterPro"/>
</dbReference>
<dbReference type="InterPro" id="IPR036621">
    <property type="entry name" value="Anticodon-bd_dom_sf"/>
</dbReference>
<dbReference type="SUPFAM" id="SSF55681">
    <property type="entry name" value="Class II aaRS and biotin synthetases"/>
    <property type="match status" value="1"/>
</dbReference>
<dbReference type="NCBIfam" id="TIGR00408">
    <property type="entry name" value="proS_fam_I"/>
    <property type="match status" value="1"/>
</dbReference>
<keyword evidence="6" id="KW-0648">Protein biosynthesis</keyword>
<evidence type="ECO:0000256" key="5">
    <source>
        <dbReference type="ARBA" id="ARBA00022840"/>
    </source>
</evidence>
<proteinExistence type="inferred from homology"/>
<sequence>MEENDKGITVKKASDMPEWYTQCVLKSGLADYGPVQGTIAFMPYSYSIWEMVQDAFNKMIKDTGHSNTYFPMFIPESLIEKEAEHFEGFSPEVFWVTKAGSRDLNEKIAIRPTSETIIYYFMQRWIRSWKDLPLLLNQWCNVARAEIKATKPFLRTSEFLWQEGHTAHATRDEAEKEALMILGFYKRIIEDYLAIPVIIGKKSESEKFPGAVYTYTLEAMMPDGKAVQSGTSHYLGTNFSKPLGITFTGKDGSDEFIHTTSWGISTRLIGTLIMEHGDDKGLILPPMLAPIQVVIVPIYKSEEEMHKVLDFSEEVKAKLISAGIRAKLDDREDRSPGYKFNDWELRGVPVRLEVGPRELESKKLGVARRDTAEKSKVDYSEIVPRLSEVLTLVQNSIFDLAKARLEKMIFGVSDYDEFKRYVGKGFVRVNWCGSEKCEMKNKG</sequence>
<dbReference type="InterPro" id="IPR004499">
    <property type="entry name" value="Pro-tRNA-ligase_IIa_arc-type"/>
</dbReference>
<evidence type="ECO:0000256" key="4">
    <source>
        <dbReference type="ARBA" id="ARBA00022741"/>
    </source>
</evidence>
<dbReference type="Gene3D" id="3.30.110.30">
    <property type="entry name" value="C-terminal domain of ProRS"/>
    <property type="match status" value="1"/>
</dbReference>
<name>T0ZC97_9ZZZZ</name>
<dbReference type="Gene3D" id="3.40.50.800">
    <property type="entry name" value="Anticodon-binding domain"/>
    <property type="match status" value="1"/>
</dbReference>
<dbReference type="Pfam" id="PF00587">
    <property type="entry name" value="tRNA-synt_2b"/>
    <property type="match status" value="1"/>
</dbReference>
<dbReference type="SUPFAM" id="SSF64586">
    <property type="entry name" value="C-terminal domain of ProRS"/>
    <property type="match status" value="1"/>
</dbReference>
<keyword evidence="7" id="KW-0030">Aminoacyl-tRNA synthetase</keyword>
<evidence type="ECO:0000256" key="9">
    <source>
        <dbReference type="ARBA" id="ARBA00047671"/>
    </source>
</evidence>
<dbReference type="InterPro" id="IPR045864">
    <property type="entry name" value="aa-tRNA-synth_II/BPL/LPL"/>
</dbReference>
<accession>T0ZC97</accession>
<comment type="caution">
    <text evidence="11">The sequence shown here is derived from an EMBL/GenBank/DDBJ whole genome shotgun (WGS) entry which is preliminary data.</text>
</comment>
<dbReference type="CDD" id="cd00778">
    <property type="entry name" value="ProRS_core_arch_euk"/>
    <property type="match status" value="1"/>
</dbReference>
<dbReference type="GO" id="GO:0005524">
    <property type="term" value="F:ATP binding"/>
    <property type="evidence" value="ECO:0007669"/>
    <property type="project" value="UniProtKB-KW"/>
</dbReference>
<keyword evidence="5" id="KW-0067">ATP-binding</keyword>
<dbReference type="InterPro" id="IPR017449">
    <property type="entry name" value="Pro-tRNA_synth_II"/>
</dbReference>
<dbReference type="SUPFAM" id="SSF52954">
    <property type="entry name" value="Class II aaRS ABD-related"/>
    <property type="match status" value="1"/>
</dbReference>
<evidence type="ECO:0000256" key="3">
    <source>
        <dbReference type="ARBA" id="ARBA00022598"/>
    </source>
</evidence>
<dbReference type="InterPro" id="IPR033721">
    <property type="entry name" value="ProRS_core_arch_euk"/>
</dbReference>
<gene>
    <name evidence="11" type="ORF">B2A_09231</name>
</gene>
<evidence type="ECO:0000256" key="7">
    <source>
        <dbReference type="ARBA" id="ARBA00023146"/>
    </source>
</evidence>
<dbReference type="EC" id="6.1.1.15" evidence="1"/>
<dbReference type="GO" id="GO:0006433">
    <property type="term" value="P:prolyl-tRNA aminoacylation"/>
    <property type="evidence" value="ECO:0007669"/>
    <property type="project" value="InterPro"/>
</dbReference>
<feature type="domain" description="Aminoacyl-transfer RNA synthetases class-II family profile" evidence="10">
    <location>
        <begin position="36"/>
        <end position="285"/>
    </location>
</feature>
<dbReference type="Gene3D" id="3.30.930.10">
    <property type="entry name" value="Bira Bifunctional Protein, Domain 2"/>
    <property type="match status" value="1"/>
</dbReference>
<dbReference type="AlphaFoldDB" id="T0ZC97"/>
<dbReference type="Pfam" id="PF03129">
    <property type="entry name" value="HGTP_anticodon"/>
    <property type="match status" value="1"/>
</dbReference>
<reference evidence="11" key="1">
    <citation type="submission" date="2013-08" db="EMBL/GenBank/DDBJ databases">
        <authorList>
            <person name="Mendez C."/>
            <person name="Richter M."/>
            <person name="Ferrer M."/>
            <person name="Sanchez J."/>
        </authorList>
    </citation>
    <scope>NUCLEOTIDE SEQUENCE</scope>
</reference>
<dbReference type="GO" id="GO:0017101">
    <property type="term" value="C:aminoacyl-tRNA synthetase multienzyme complex"/>
    <property type="evidence" value="ECO:0007669"/>
    <property type="project" value="TreeGrafter"/>
</dbReference>
<keyword evidence="4" id="KW-0547">Nucleotide-binding</keyword>
<evidence type="ECO:0000256" key="6">
    <source>
        <dbReference type="ARBA" id="ARBA00022917"/>
    </source>
</evidence>
<evidence type="ECO:0000256" key="8">
    <source>
        <dbReference type="ARBA" id="ARBA00029731"/>
    </source>
</evidence>